<evidence type="ECO:0000313" key="2">
    <source>
        <dbReference type="EMBL" id="NDV01269.1"/>
    </source>
</evidence>
<dbReference type="InterPro" id="IPR000073">
    <property type="entry name" value="AB_hydrolase_1"/>
</dbReference>
<dbReference type="PRINTS" id="PR00111">
    <property type="entry name" value="ABHYDROLASE"/>
</dbReference>
<sequence length="243" mass="27014">MIHGNSSCKEVFRNQYDGAIGRDYRCIAMDLPGHGASDDAADPERTYWMPGYAEAAMQVMEHLDIPAYAVLGWSLGGHIGLEMIGRTDAVTRLMISGTPPFEMTKDSVDRAFRDTPHMHLAGQRDFSAQDVTDYARSTCGENAPQEAFLHEAVARTDGRARERMIDRITDAAAVDQRRAAAKANIPLAIVNGEEDAFIDNDYIAAISYDNLWEGQVHRMVGIGHAPFWEVPELFDPILRRFLG</sequence>
<gene>
    <name evidence="2" type="ORF">GZA08_09865</name>
</gene>
<dbReference type="EMBL" id="JAAGAB010000002">
    <property type="protein sequence ID" value="NDV01269.1"/>
    <property type="molecule type" value="Genomic_DNA"/>
</dbReference>
<comment type="caution">
    <text evidence="2">The sequence shown here is derived from an EMBL/GenBank/DDBJ whole genome shotgun (WGS) entry which is preliminary data.</text>
</comment>
<dbReference type="GO" id="GO:0016787">
    <property type="term" value="F:hydrolase activity"/>
    <property type="evidence" value="ECO:0007669"/>
    <property type="project" value="UniProtKB-KW"/>
</dbReference>
<dbReference type="InterPro" id="IPR029058">
    <property type="entry name" value="AB_hydrolase_fold"/>
</dbReference>
<accession>A0A6B2JX79</accession>
<dbReference type="Gene3D" id="3.40.50.1820">
    <property type="entry name" value="alpha/beta hydrolase"/>
    <property type="match status" value="1"/>
</dbReference>
<dbReference type="GO" id="GO:0016020">
    <property type="term" value="C:membrane"/>
    <property type="evidence" value="ECO:0007669"/>
    <property type="project" value="TreeGrafter"/>
</dbReference>
<keyword evidence="3" id="KW-1185">Reference proteome</keyword>
<dbReference type="SUPFAM" id="SSF53474">
    <property type="entry name" value="alpha/beta-Hydrolases"/>
    <property type="match status" value="1"/>
</dbReference>
<reference evidence="2 3" key="1">
    <citation type="submission" date="2020-02" db="EMBL/GenBank/DDBJ databases">
        <title>Pseudoroseicyclus tamarix, sp. nov., isolated from offshore sediment of a Tamarix chinensis forest.</title>
        <authorList>
            <person name="Gai Y."/>
        </authorList>
    </citation>
    <scope>NUCLEOTIDE SEQUENCE [LARGE SCALE GENOMIC DNA]</scope>
    <source>
        <strain evidence="2 3">CLL3-39</strain>
    </source>
</reference>
<name>A0A6B2JX79_9RHOB</name>
<dbReference type="Pfam" id="PF00561">
    <property type="entry name" value="Abhydrolase_1"/>
    <property type="match status" value="1"/>
</dbReference>
<feature type="domain" description="AB hydrolase-1" evidence="1">
    <location>
        <begin position="1"/>
        <end position="229"/>
    </location>
</feature>
<dbReference type="InterPro" id="IPR050266">
    <property type="entry name" value="AB_hydrolase_sf"/>
</dbReference>
<organism evidence="2 3">
    <name type="scientific">Pseudoroseicyclus tamaricis</name>
    <dbReference type="NCBI Taxonomy" id="2705421"/>
    <lineage>
        <taxon>Bacteria</taxon>
        <taxon>Pseudomonadati</taxon>
        <taxon>Pseudomonadota</taxon>
        <taxon>Alphaproteobacteria</taxon>
        <taxon>Rhodobacterales</taxon>
        <taxon>Paracoccaceae</taxon>
        <taxon>Pseudoroseicyclus</taxon>
    </lineage>
</organism>
<dbReference type="PANTHER" id="PTHR43798">
    <property type="entry name" value="MONOACYLGLYCEROL LIPASE"/>
    <property type="match status" value="1"/>
</dbReference>
<dbReference type="AlphaFoldDB" id="A0A6B2JX79"/>
<dbReference type="PANTHER" id="PTHR43798:SF33">
    <property type="entry name" value="HYDROLASE, PUTATIVE (AFU_ORTHOLOGUE AFUA_2G14860)-RELATED"/>
    <property type="match status" value="1"/>
</dbReference>
<protein>
    <submittedName>
        <fullName evidence="2">Alpha/beta hydrolase</fullName>
    </submittedName>
</protein>
<proteinExistence type="predicted"/>
<evidence type="ECO:0000313" key="3">
    <source>
        <dbReference type="Proteomes" id="UP000474757"/>
    </source>
</evidence>
<keyword evidence="2" id="KW-0378">Hydrolase</keyword>
<dbReference type="Proteomes" id="UP000474757">
    <property type="component" value="Unassembled WGS sequence"/>
</dbReference>
<evidence type="ECO:0000259" key="1">
    <source>
        <dbReference type="Pfam" id="PF00561"/>
    </source>
</evidence>